<evidence type="ECO:0000256" key="17">
    <source>
        <dbReference type="PIRSR" id="PIRSR600829-3"/>
    </source>
</evidence>
<keyword evidence="8 20" id="KW-0418">Kinase</keyword>
<evidence type="ECO:0000256" key="19">
    <source>
        <dbReference type="SAM" id="Phobius"/>
    </source>
</evidence>
<evidence type="ECO:0000256" key="11">
    <source>
        <dbReference type="ARBA" id="ARBA00023098"/>
    </source>
</evidence>
<keyword evidence="21" id="KW-1185">Reference proteome</keyword>
<evidence type="ECO:0000256" key="13">
    <source>
        <dbReference type="ARBA" id="ARBA00023209"/>
    </source>
</evidence>
<evidence type="ECO:0000256" key="16">
    <source>
        <dbReference type="PIRSR" id="PIRSR600829-2"/>
    </source>
</evidence>
<accession>A0A2N5N863</accession>
<dbReference type="PROSITE" id="PS01069">
    <property type="entry name" value="DAGK_PROKAR"/>
    <property type="match status" value="1"/>
</dbReference>
<evidence type="ECO:0000256" key="9">
    <source>
        <dbReference type="ARBA" id="ARBA00022840"/>
    </source>
</evidence>
<feature type="transmembrane region" description="Helical" evidence="19">
    <location>
        <begin position="28"/>
        <end position="45"/>
    </location>
</feature>
<keyword evidence="6 19" id="KW-0812">Transmembrane</keyword>
<feature type="transmembrane region" description="Helical" evidence="19">
    <location>
        <begin position="51"/>
        <end position="70"/>
    </location>
</feature>
<keyword evidence="12 19" id="KW-0472">Membrane</keyword>
<evidence type="ECO:0000313" key="20">
    <source>
        <dbReference type="EMBL" id="PLT46534.1"/>
    </source>
</evidence>
<evidence type="ECO:0000256" key="2">
    <source>
        <dbReference type="ARBA" id="ARBA00005967"/>
    </source>
</evidence>
<dbReference type="InterPro" id="IPR036945">
    <property type="entry name" value="DAGK_sf"/>
</dbReference>
<comment type="subcellular location">
    <subcellularLocation>
        <location evidence="1">Cell membrane</location>
        <topology evidence="1">Multi-pass membrane protein</topology>
    </subcellularLocation>
</comment>
<sequence>MARPFRDSLADACAGIAASIRSERNLRVHLAAAAAAIGMAAWLRIGPLEWAAILLAIALVLAAELLNTAVERAVDLAAGGSLHPLAKAAKDAASGAVLVCAAASAVIGLLVLGPPLWRLLAV</sequence>
<evidence type="ECO:0000256" key="18">
    <source>
        <dbReference type="PIRSR" id="PIRSR600829-4"/>
    </source>
</evidence>
<feature type="binding site" evidence="16">
    <location>
        <position position="94"/>
    </location>
    <ligand>
        <name>substrate</name>
    </ligand>
</feature>
<dbReference type="GO" id="GO:0004143">
    <property type="term" value="F:ATP-dependent diacylglycerol kinase activity"/>
    <property type="evidence" value="ECO:0007669"/>
    <property type="project" value="UniProtKB-EC"/>
</dbReference>
<dbReference type="Pfam" id="PF01219">
    <property type="entry name" value="DAGK_prokar"/>
    <property type="match status" value="1"/>
</dbReference>
<evidence type="ECO:0000256" key="12">
    <source>
        <dbReference type="ARBA" id="ARBA00023136"/>
    </source>
</evidence>
<comment type="caution">
    <text evidence="20">The sequence shown here is derived from an EMBL/GenBank/DDBJ whole genome shotgun (WGS) entry which is preliminary data.</text>
</comment>
<keyword evidence="14" id="KW-1208">Phospholipid metabolism</keyword>
<reference evidence="20 21" key="1">
    <citation type="submission" date="2017-05" db="EMBL/GenBank/DDBJ databases">
        <title>Functional genome analysis of Paenibacillus pasadenensis strain R16: insights on endophytic life style and antifungal activity.</title>
        <authorList>
            <person name="Passera A."/>
            <person name="Marcolungo L."/>
            <person name="Casati P."/>
            <person name="Brasca M."/>
            <person name="Quaglino F."/>
            <person name="Delledonne M."/>
        </authorList>
    </citation>
    <scope>NUCLEOTIDE SEQUENCE [LARGE SCALE GENOMIC DNA]</scope>
    <source>
        <strain evidence="20 21">R16</strain>
    </source>
</reference>
<dbReference type="Proteomes" id="UP000234789">
    <property type="component" value="Unassembled WGS sequence"/>
</dbReference>
<dbReference type="GO" id="GO:0005886">
    <property type="term" value="C:plasma membrane"/>
    <property type="evidence" value="ECO:0007669"/>
    <property type="project" value="UniProtKB-SubCell"/>
</dbReference>
<evidence type="ECO:0000256" key="3">
    <source>
        <dbReference type="ARBA" id="ARBA00022475"/>
    </source>
</evidence>
<feature type="binding site" evidence="17">
    <location>
        <position position="71"/>
    </location>
    <ligand>
        <name>ATP</name>
        <dbReference type="ChEBI" id="CHEBI:30616"/>
    </ligand>
</feature>
<keyword evidence="9 17" id="KW-0067">ATP-binding</keyword>
<keyword evidence="5 20" id="KW-0808">Transferase</keyword>
<keyword evidence="18" id="KW-0460">Magnesium</keyword>
<dbReference type="Gene3D" id="1.10.287.3610">
    <property type="match status" value="1"/>
</dbReference>
<dbReference type="CDD" id="cd14265">
    <property type="entry name" value="UDPK_IM_like"/>
    <property type="match status" value="1"/>
</dbReference>
<dbReference type="EC" id="2.7.1.107" evidence="20"/>
<keyword evidence="7 17" id="KW-0547">Nucleotide-binding</keyword>
<feature type="transmembrane region" description="Helical" evidence="19">
    <location>
        <begin position="91"/>
        <end position="112"/>
    </location>
</feature>
<gene>
    <name evidence="20" type="ORF">B8V81_4965</name>
</gene>
<dbReference type="PANTHER" id="PTHR34299">
    <property type="entry name" value="DIACYLGLYCEROL KINASE"/>
    <property type="match status" value="1"/>
</dbReference>
<evidence type="ECO:0000313" key="21">
    <source>
        <dbReference type="Proteomes" id="UP000234789"/>
    </source>
</evidence>
<dbReference type="EMBL" id="NFEZ01000004">
    <property type="protein sequence ID" value="PLT46534.1"/>
    <property type="molecule type" value="Genomic_DNA"/>
</dbReference>
<evidence type="ECO:0000256" key="4">
    <source>
        <dbReference type="ARBA" id="ARBA00022516"/>
    </source>
</evidence>
<protein>
    <submittedName>
        <fullName evidence="20">Diacylglycerol kinase</fullName>
        <ecNumber evidence="20">2.7.1.107</ecNumber>
    </submittedName>
</protein>
<dbReference type="PANTHER" id="PTHR34299:SF1">
    <property type="entry name" value="DIACYLGLYCEROL KINASE"/>
    <property type="match status" value="1"/>
</dbReference>
<keyword evidence="13" id="KW-0594">Phospholipid biosynthesis</keyword>
<comment type="cofactor">
    <cofactor evidence="18">
        <name>Mg(2+)</name>
        <dbReference type="ChEBI" id="CHEBI:18420"/>
    </cofactor>
    <text evidence="18">Mn(2+), Zn(2+), Cd(2+) and Co(2+) support activity to lesser extents.</text>
</comment>
<dbReference type="RefSeq" id="WP_101809376.1">
    <property type="nucleotide sequence ID" value="NZ_NFEZ01000004.1"/>
</dbReference>
<dbReference type="GO" id="GO:0005524">
    <property type="term" value="F:ATP binding"/>
    <property type="evidence" value="ECO:0007669"/>
    <property type="project" value="UniProtKB-KW"/>
</dbReference>
<keyword evidence="18" id="KW-0479">Metal-binding</keyword>
<dbReference type="AlphaFoldDB" id="A0A2N5N863"/>
<evidence type="ECO:0000256" key="6">
    <source>
        <dbReference type="ARBA" id="ARBA00022692"/>
    </source>
</evidence>
<keyword evidence="3" id="KW-1003">Cell membrane</keyword>
<feature type="binding site" evidence="18">
    <location>
        <position position="71"/>
    </location>
    <ligand>
        <name>a divalent metal cation</name>
        <dbReference type="ChEBI" id="CHEBI:60240"/>
    </ligand>
</feature>
<keyword evidence="4" id="KW-0444">Lipid biosynthesis</keyword>
<evidence type="ECO:0000256" key="14">
    <source>
        <dbReference type="ARBA" id="ARBA00023264"/>
    </source>
</evidence>
<feature type="binding site" evidence="17">
    <location>
        <position position="23"/>
    </location>
    <ligand>
        <name>ATP</name>
        <dbReference type="ChEBI" id="CHEBI:30616"/>
    </ligand>
</feature>
<dbReference type="InterPro" id="IPR033717">
    <property type="entry name" value="UDPK"/>
</dbReference>
<evidence type="ECO:0000256" key="8">
    <source>
        <dbReference type="ARBA" id="ARBA00022777"/>
    </source>
</evidence>
<evidence type="ECO:0000256" key="10">
    <source>
        <dbReference type="ARBA" id="ARBA00022989"/>
    </source>
</evidence>
<evidence type="ECO:0000256" key="1">
    <source>
        <dbReference type="ARBA" id="ARBA00004651"/>
    </source>
</evidence>
<feature type="binding site" evidence="17">
    <location>
        <begin position="90"/>
        <end position="91"/>
    </location>
    <ligand>
        <name>ATP</name>
        <dbReference type="ChEBI" id="CHEBI:30616"/>
    </ligand>
</feature>
<feature type="active site" description="Proton acceptor" evidence="15">
    <location>
        <position position="64"/>
    </location>
</feature>
<proteinExistence type="inferred from homology"/>
<evidence type="ECO:0000256" key="7">
    <source>
        <dbReference type="ARBA" id="ARBA00022741"/>
    </source>
</evidence>
<dbReference type="GO" id="GO:0008654">
    <property type="term" value="P:phospholipid biosynthetic process"/>
    <property type="evidence" value="ECO:0007669"/>
    <property type="project" value="UniProtKB-KW"/>
</dbReference>
<name>A0A2N5N863_9BACL</name>
<keyword evidence="11" id="KW-0443">Lipid metabolism</keyword>
<dbReference type="GO" id="GO:0046872">
    <property type="term" value="F:metal ion binding"/>
    <property type="evidence" value="ECO:0007669"/>
    <property type="project" value="UniProtKB-KW"/>
</dbReference>
<evidence type="ECO:0000256" key="5">
    <source>
        <dbReference type="ARBA" id="ARBA00022679"/>
    </source>
</evidence>
<feature type="binding site" evidence="18">
    <location>
        <position position="23"/>
    </location>
    <ligand>
        <name>a divalent metal cation</name>
        <dbReference type="ChEBI" id="CHEBI:60240"/>
    </ligand>
</feature>
<keyword evidence="10 19" id="KW-1133">Transmembrane helix</keyword>
<organism evidence="20 21">
    <name type="scientific">Paenibacillus pasadenensis</name>
    <dbReference type="NCBI Taxonomy" id="217090"/>
    <lineage>
        <taxon>Bacteria</taxon>
        <taxon>Bacillati</taxon>
        <taxon>Bacillota</taxon>
        <taxon>Bacilli</taxon>
        <taxon>Bacillales</taxon>
        <taxon>Paenibacillaceae</taxon>
        <taxon>Paenibacillus</taxon>
    </lineage>
</organism>
<dbReference type="InterPro" id="IPR000829">
    <property type="entry name" value="DAGK"/>
</dbReference>
<feature type="binding site" evidence="16">
    <location>
        <position position="64"/>
    </location>
    <ligand>
        <name>substrate</name>
    </ligand>
</feature>
<evidence type="ECO:0000256" key="15">
    <source>
        <dbReference type="PIRSR" id="PIRSR600829-1"/>
    </source>
</evidence>
<comment type="similarity">
    <text evidence="2">Belongs to the bacterial diacylglycerol kinase family.</text>
</comment>